<dbReference type="EMBL" id="JAZHOJ010000036">
    <property type="protein sequence ID" value="MFK7004699.1"/>
    <property type="molecule type" value="Genomic_DNA"/>
</dbReference>
<dbReference type="Proteomes" id="UP001621713">
    <property type="component" value="Unassembled WGS sequence"/>
</dbReference>
<proteinExistence type="predicted"/>
<sequence length="132" mass="16141">MKSKIDKLLILLLFCISCNERKSLADYITTRENEYWRWEDNCQQSSSVYFTFDKDGVFNKYLKYLKEGFVLYNKDTDVQEEDRTWSIKNDTIFVWRHQEYKIISYNDNEISLTYNHYKTKDICKIKLIKELK</sequence>
<protein>
    <recommendedName>
        <fullName evidence="4">Lipocalin-like domain-containing protein</fullName>
    </recommendedName>
</protein>
<reference evidence="2 3" key="1">
    <citation type="submission" date="2024-02" db="EMBL/GenBank/DDBJ databases">
        <title>Comparative Genomic Analysis of Flavobacterium Species Causing Columnaris Disease of Freshwater Fish in Thailand: Insights into Virulence and Resistance Mechanisms.</title>
        <authorList>
            <person name="Nguyen D."/>
            <person name="Chokmangmeepisarn P."/>
            <person name="Khianchaikhan K."/>
            <person name="Morishita M."/>
            <person name="Bunnoy A."/>
            <person name="Rodkhum C."/>
        </authorList>
    </citation>
    <scope>NUCLEOTIDE SEQUENCE [LARGE SCALE GENOMIC DNA]</scope>
    <source>
        <strain evidence="2 3">PCBSB2203</strain>
    </source>
</reference>
<accession>A0ABW8PLY0</accession>
<dbReference type="RefSeq" id="WP_088466471.1">
    <property type="nucleotide sequence ID" value="NZ_CP097868.1"/>
</dbReference>
<dbReference type="EMBL" id="JAZHOJ010000036">
    <property type="protein sequence ID" value="MFK7004693.1"/>
    <property type="molecule type" value="Genomic_DNA"/>
</dbReference>
<evidence type="ECO:0000313" key="1">
    <source>
        <dbReference type="EMBL" id="MFK7004693.1"/>
    </source>
</evidence>
<organism evidence="2 3">
    <name type="scientific">Flavobacterium covae</name>
    <dbReference type="NCBI Taxonomy" id="2906076"/>
    <lineage>
        <taxon>Bacteria</taxon>
        <taxon>Pseudomonadati</taxon>
        <taxon>Bacteroidota</taxon>
        <taxon>Flavobacteriia</taxon>
        <taxon>Flavobacteriales</taxon>
        <taxon>Flavobacteriaceae</taxon>
        <taxon>Flavobacterium</taxon>
    </lineage>
</organism>
<gene>
    <name evidence="1" type="ORF">V3467_12675</name>
    <name evidence="2" type="ORF">V3467_12705</name>
</gene>
<name>A0ABW8PLY0_9FLAO</name>
<evidence type="ECO:0008006" key="4">
    <source>
        <dbReference type="Google" id="ProtNLM"/>
    </source>
</evidence>
<evidence type="ECO:0000313" key="3">
    <source>
        <dbReference type="Proteomes" id="UP001621713"/>
    </source>
</evidence>
<evidence type="ECO:0000313" key="2">
    <source>
        <dbReference type="EMBL" id="MFK7004699.1"/>
    </source>
</evidence>
<comment type="caution">
    <text evidence="2">The sequence shown here is derived from an EMBL/GenBank/DDBJ whole genome shotgun (WGS) entry which is preliminary data.</text>
</comment>
<keyword evidence="3" id="KW-1185">Reference proteome</keyword>